<gene>
    <name evidence="3" type="ORF">I551_2804</name>
</gene>
<dbReference type="InterPro" id="IPR050789">
    <property type="entry name" value="Diverse_Enzym_Activities"/>
</dbReference>
<feature type="compositionally biased region" description="Low complexity" evidence="1">
    <location>
        <begin position="417"/>
        <end position="426"/>
    </location>
</feature>
<evidence type="ECO:0000313" key="4">
    <source>
        <dbReference type="Proteomes" id="UP000020681"/>
    </source>
</evidence>
<accession>A0ABN0R0U9</accession>
<dbReference type="Gene3D" id="3.40.710.10">
    <property type="entry name" value="DD-peptidase/beta-lactamase superfamily"/>
    <property type="match status" value="1"/>
</dbReference>
<evidence type="ECO:0000313" key="3">
    <source>
        <dbReference type="EMBL" id="EUA90727.1"/>
    </source>
</evidence>
<comment type="caution">
    <text evidence="3">The sequence shown here is derived from an EMBL/GenBank/DDBJ whole genome shotgun (WGS) entry which is preliminary data.</text>
</comment>
<dbReference type="EMBL" id="JAOL01000099">
    <property type="protein sequence ID" value="EUA90727.1"/>
    <property type="molecule type" value="Genomic_DNA"/>
</dbReference>
<evidence type="ECO:0000259" key="2">
    <source>
        <dbReference type="Pfam" id="PF00144"/>
    </source>
</evidence>
<evidence type="ECO:0000256" key="1">
    <source>
        <dbReference type="SAM" id="MobiDB-lite"/>
    </source>
</evidence>
<dbReference type="InterPro" id="IPR001466">
    <property type="entry name" value="Beta-lactam-related"/>
</dbReference>
<dbReference type="SUPFAM" id="SSF56601">
    <property type="entry name" value="beta-lactamase/transpeptidase-like"/>
    <property type="match status" value="1"/>
</dbReference>
<dbReference type="Proteomes" id="UP000020681">
    <property type="component" value="Unassembled WGS sequence"/>
</dbReference>
<sequence>MNLDANQADIREVCDAGLLSGAVTVVWQHGEVLQVNEIGYRDVEAGLPMQRDTLFRIASMTKPVTVAAAMSMVDEGKIALRDPITRWAPELRDIRVLDDPHGPLDRTHPTRRPILIEDLLTHTSGLAYSFSVSGDISRAYMRLPFGHGSDAWLAELAALPLVHQPGERVTYSHAIDLLGVIMSRIDDKPFYQVLDERILGPAGMTDTGFFVSTQAQRRAATMYRLDELDQLRHDVMGPPHVRPPSFCNAGGGLWSTADDYLRFVRLLLGDGTIDGVRVLSPESVRLMRTDRLSDEHKRHNFLGAPFWVGRGFGLNLSVVTDPVQSTPLFGPGGLGTFSWPGAYGTWWQADPGADLILLYLIQHCPDLSVNAAAAVAGNPGWPSCARHNPGSSGAPTARSDCSGARSRWPTSPSIPGQPASAAAATQTRRRRPDIQEDRQRSRSHPLPAVESTPQRGGNPPSADQPAQPEPLRTQLGDLATRQRRDRRPDQLPKRRAPLDRGWLLSGPAMVGHGFHVRGAEPVAGRAAGRRRRMPRLGNMPRRQRPVGAAAAARRVRPGGQTLPSRRLSDHGSRTQRQSAVHQDPAAQPRPDATVCP</sequence>
<organism evidence="3 4">
    <name type="scientific">Mycobacterium ulcerans str. Harvey</name>
    <dbReference type="NCBI Taxonomy" id="1299332"/>
    <lineage>
        <taxon>Bacteria</taxon>
        <taxon>Bacillati</taxon>
        <taxon>Actinomycetota</taxon>
        <taxon>Actinomycetes</taxon>
        <taxon>Mycobacteriales</taxon>
        <taxon>Mycobacteriaceae</taxon>
        <taxon>Mycobacterium</taxon>
        <taxon>Mycobacterium ulcerans group</taxon>
    </lineage>
</organism>
<protein>
    <submittedName>
        <fullName evidence="3">Beta-lactamase family protein</fullName>
    </submittedName>
</protein>
<dbReference type="PANTHER" id="PTHR43283">
    <property type="entry name" value="BETA-LACTAMASE-RELATED"/>
    <property type="match status" value="1"/>
</dbReference>
<proteinExistence type="predicted"/>
<dbReference type="InterPro" id="IPR012338">
    <property type="entry name" value="Beta-lactam/transpept-like"/>
</dbReference>
<dbReference type="Pfam" id="PF00144">
    <property type="entry name" value="Beta-lactamase"/>
    <property type="match status" value="1"/>
</dbReference>
<feature type="region of interest" description="Disordered" evidence="1">
    <location>
        <begin position="521"/>
        <end position="596"/>
    </location>
</feature>
<reference evidence="3 4" key="1">
    <citation type="submission" date="2014-01" db="EMBL/GenBank/DDBJ databases">
        <authorList>
            <person name="Dobos K."/>
            <person name="Lenaerts A."/>
            <person name="Ordway D."/>
            <person name="DeGroote M.A."/>
            <person name="Parker T."/>
            <person name="Sizemore C."/>
            <person name="Tallon L.J."/>
            <person name="Sadzewicz L.K."/>
            <person name="Sengamalay N."/>
            <person name="Fraser C.M."/>
            <person name="Hine E."/>
            <person name="Shefchek K.A."/>
            <person name="Das S.P."/>
            <person name="Tettelin H."/>
        </authorList>
    </citation>
    <scope>NUCLEOTIDE SEQUENCE [LARGE SCALE GENOMIC DNA]</scope>
    <source>
        <strain evidence="3 4">Harvey</strain>
    </source>
</reference>
<dbReference type="PANTHER" id="PTHR43283:SF3">
    <property type="entry name" value="BETA-LACTAMASE FAMILY PROTEIN (AFU_ORTHOLOGUE AFUA_5G07500)"/>
    <property type="match status" value="1"/>
</dbReference>
<feature type="region of interest" description="Disordered" evidence="1">
    <location>
        <begin position="386"/>
        <end position="500"/>
    </location>
</feature>
<feature type="domain" description="Beta-lactamase-related" evidence="2">
    <location>
        <begin position="19"/>
        <end position="363"/>
    </location>
</feature>
<keyword evidence="4" id="KW-1185">Reference proteome</keyword>
<name>A0ABN0R0U9_MYCUL</name>
<feature type="compositionally biased region" description="Low complexity" evidence="1">
    <location>
        <begin position="535"/>
        <end position="560"/>
    </location>
</feature>
<feature type="compositionally biased region" description="Basic and acidic residues" evidence="1">
    <location>
        <begin position="480"/>
        <end position="498"/>
    </location>
</feature>